<evidence type="ECO:0000313" key="1">
    <source>
        <dbReference type="EMBL" id="SMF54905.1"/>
    </source>
</evidence>
<dbReference type="Proteomes" id="UP000192911">
    <property type="component" value="Unassembled WGS sequence"/>
</dbReference>
<dbReference type="EMBL" id="FXAH01000010">
    <property type="protein sequence ID" value="SMF54905.1"/>
    <property type="molecule type" value="Genomic_DNA"/>
</dbReference>
<organism evidence="1 2">
    <name type="scientific">Trinickia caryophylli</name>
    <name type="common">Paraburkholderia caryophylli</name>
    <dbReference type="NCBI Taxonomy" id="28094"/>
    <lineage>
        <taxon>Bacteria</taxon>
        <taxon>Pseudomonadati</taxon>
        <taxon>Pseudomonadota</taxon>
        <taxon>Betaproteobacteria</taxon>
        <taxon>Burkholderiales</taxon>
        <taxon>Burkholderiaceae</taxon>
        <taxon>Trinickia</taxon>
    </lineage>
</organism>
<proteinExistence type="predicted"/>
<dbReference type="AlphaFoldDB" id="A0A1X7FN33"/>
<accession>A0A1X7FN33</accession>
<evidence type="ECO:0000313" key="2">
    <source>
        <dbReference type="Proteomes" id="UP000192911"/>
    </source>
</evidence>
<reference evidence="2" key="1">
    <citation type="submission" date="2017-04" db="EMBL/GenBank/DDBJ databases">
        <authorList>
            <person name="Varghese N."/>
            <person name="Submissions S."/>
        </authorList>
    </citation>
    <scope>NUCLEOTIDE SEQUENCE [LARGE SCALE GENOMIC DNA]</scope>
    <source>
        <strain evidence="2">Ballard 720</strain>
    </source>
</reference>
<protein>
    <submittedName>
        <fullName evidence="1">Uncharacterized protein</fullName>
    </submittedName>
</protein>
<sequence length="116" mass="11975">MAVECHGAAVDQHVGVAFRDHATIMSRSRACAFVSHARPSTPHDSGLLAAGLHLAAVARGVADSDYAAHQGFNSNGSALRGPSHALLIDASGGLTMTMLAMPFGRRFTVALAPPSR</sequence>
<name>A0A1X7FN33_TRICW</name>
<gene>
    <name evidence="1" type="ORF">SAMN06295900_1104</name>
</gene>
<keyword evidence="2" id="KW-1185">Reference proteome</keyword>